<keyword evidence="4" id="KW-1003">Cell membrane</keyword>
<comment type="subcellular location">
    <subcellularLocation>
        <location evidence="1">Cell membrane</location>
        <topology evidence="1">Multi-pass membrane protein</topology>
    </subcellularLocation>
</comment>
<feature type="transmembrane region" description="Helical" evidence="11">
    <location>
        <begin position="277"/>
        <end position="300"/>
    </location>
</feature>
<dbReference type="EMBL" id="CP047156">
    <property type="protein sequence ID" value="QHB98868.1"/>
    <property type="molecule type" value="Genomic_DNA"/>
</dbReference>
<dbReference type="InterPro" id="IPR036259">
    <property type="entry name" value="MFS_trans_sf"/>
</dbReference>
<evidence type="ECO:0000256" key="6">
    <source>
        <dbReference type="ARBA" id="ARBA00022847"/>
    </source>
</evidence>
<feature type="transmembrane region" description="Helical" evidence="11">
    <location>
        <begin position="370"/>
        <end position="392"/>
    </location>
</feature>
<dbReference type="GO" id="GO:0015293">
    <property type="term" value="F:symporter activity"/>
    <property type="evidence" value="ECO:0007669"/>
    <property type="project" value="UniProtKB-KW"/>
</dbReference>
<protein>
    <recommendedName>
        <fullName evidence="10">Putative proline/betaine transporter</fullName>
    </recommendedName>
</protein>
<dbReference type="RefSeq" id="WP_159541788.1">
    <property type="nucleotide sequence ID" value="NZ_CP047156.1"/>
</dbReference>
<feature type="transmembrane region" description="Helical" evidence="11">
    <location>
        <begin position="312"/>
        <end position="331"/>
    </location>
</feature>
<organism evidence="13 14">
    <name type="scientific">Epidermidibacterium keratini</name>
    <dbReference type="NCBI Taxonomy" id="1891644"/>
    <lineage>
        <taxon>Bacteria</taxon>
        <taxon>Bacillati</taxon>
        <taxon>Actinomycetota</taxon>
        <taxon>Actinomycetes</taxon>
        <taxon>Sporichthyales</taxon>
        <taxon>Sporichthyaceae</taxon>
        <taxon>Epidermidibacterium</taxon>
    </lineage>
</organism>
<sequence>MSQHTSAPDDRRSAATLRKVTTGATIGAIVEWFDIAVYGYLAVEIGAVFFASDNPTVSLLQSFAVFGLAYVVRPLGGIFFGALADKVGRQKVLAWIILLVSGATFLIGFLPGHASIGVLAPLLLVVLRLIQGFSAGGEMGGASGFVAEYAPVRRRGFYVSWVEFGAIAGFLSGSLLVTILRLSLSEEAMLSWGWRIPFLIAGPLGAVGLYIRNRLEETPEFSRLQESGEVAKNPLGEAITKHWRAILLAGAFALFQNVALYVILTFLPSYISGTQGYSTTTASVASLLTLATVCTLIPIFGALSDRIGRKPLLMASCALGIVLPYPLFLLMSAGPAMAVISAVLLGIMLAIYLGPILVAINELFDTKVRFGGFGIGYNISVALFGGTAPFVVGLLTETTGIKEMAGIYIAISAVLTIIAVAISRESAPNRTGYDVISDKPLDATARG</sequence>
<keyword evidence="7 11" id="KW-1133">Transmembrane helix</keyword>
<feature type="transmembrane region" description="Helical" evidence="11">
    <location>
        <begin position="63"/>
        <end position="83"/>
    </location>
</feature>
<evidence type="ECO:0000313" key="14">
    <source>
        <dbReference type="Proteomes" id="UP000463857"/>
    </source>
</evidence>
<dbReference type="InterPro" id="IPR020846">
    <property type="entry name" value="MFS_dom"/>
</dbReference>
<feature type="transmembrane region" description="Helical" evidence="11">
    <location>
        <begin position="157"/>
        <end position="180"/>
    </location>
</feature>
<comment type="similarity">
    <text evidence="2">Belongs to the major facilitator superfamily. Metabolite:H+ Symporter (MHS) family (TC 2.A.1.6) family.</text>
</comment>
<feature type="transmembrane region" description="Helical" evidence="11">
    <location>
        <begin position="245"/>
        <end position="271"/>
    </location>
</feature>
<evidence type="ECO:0000256" key="1">
    <source>
        <dbReference type="ARBA" id="ARBA00004651"/>
    </source>
</evidence>
<dbReference type="OrthoDB" id="8953821at2"/>
<evidence type="ECO:0000313" key="13">
    <source>
        <dbReference type="EMBL" id="QHB98868.1"/>
    </source>
</evidence>
<reference evidence="13 14" key="1">
    <citation type="journal article" date="2018" name="Int. J. Syst. Evol. Microbiol.">
        <title>Epidermidibacterium keratini gen. nov., sp. nov., a member of the family Sporichthyaceae, isolated from keratin epidermis.</title>
        <authorList>
            <person name="Lee D.G."/>
            <person name="Trujillo M.E."/>
            <person name="Kang S."/>
            <person name="Nam J.J."/>
            <person name="Kim Y.J."/>
        </authorList>
    </citation>
    <scope>NUCLEOTIDE SEQUENCE [LARGE SCALE GENOMIC DNA]</scope>
    <source>
        <strain evidence="13 14">EPI-7</strain>
    </source>
</reference>
<feature type="transmembrane region" description="Helical" evidence="11">
    <location>
        <begin position="20"/>
        <end position="43"/>
    </location>
</feature>
<dbReference type="PANTHER" id="PTHR43528">
    <property type="entry name" value="ALPHA-KETOGLUTARATE PERMEASE"/>
    <property type="match status" value="1"/>
</dbReference>
<dbReference type="AlphaFoldDB" id="A0A7M3T514"/>
<keyword evidence="6" id="KW-0769">Symport</keyword>
<dbReference type="InterPro" id="IPR011701">
    <property type="entry name" value="MFS"/>
</dbReference>
<evidence type="ECO:0000256" key="2">
    <source>
        <dbReference type="ARBA" id="ARBA00008240"/>
    </source>
</evidence>
<evidence type="ECO:0000256" key="10">
    <source>
        <dbReference type="ARBA" id="ARBA00039918"/>
    </source>
</evidence>
<keyword evidence="3" id="KW-0813">Transport</keyword>
<dbReference type="InterPro" id="IPR051084">
    <property type="entry name" value="H+-coupled_symporters"/>
</dbReference>
<evidence type="ECO:0000256" key="3">
    <source>
        <dbReference type="ARBA" id="ARBA00022448"/>
    </source>
</evidence>
<proteinExistence type="inferred from homology"/>
<dbReference type="Gene3D" id="1.20.1250.20">
    <property type="entry name" value="MFS general substrate transporter like domains"/>
    <property type="match status" value="2"/>
</dbReference>
<gene>
    <name evidence="13" type="ORF">EK0264_00145</name>
</gene>
<name>A0A7M3T514_9ACTN</name>
<evidence type="ECO:0000256" key="9">
    <source>
        <dbReference type="ARBA" id="ARBA00037295"/>
    </source>
</evidence>
<feature type="domain" description="Major facilitator superfamily (MFS) profile" evidence="12">
    <location>
        <begin position="20"/>
        <end position="424"/>
    </location>
</feature>
<feature type="transmembrane region" description="Helical" evidence="11">
    <location>
        <begin position="404"/>
        <end position="422"/>
    </location>
</feature>
<dbReference type="KEGG" id="eke:EK0264_00145"/>
<evidence type="ECO:0000259" key="12">
    <source>
        <dbReference type="PROSITE" id="PS50850"/>
    </source>
</evidence>
<dbReference type="PANTHER" id="PTHR43528:SF1">
    <property type="entry name" value="ALPHA-KETOGLUTARATE PERMEASE"/>
    <property type="match status" value="1"/>
</dbReference>
<feature type="transmembrane region" description="Helical" evidence="11">
    <location>
        <begin position="337"/>
        <end position="358"/>
    </location>
</feature>
<dbReference type="InParanoid" id="A0A7M3T514"/>
<dbReference type="GO" id="GO:0005886">
    <property type="term" value="C:plasma membrane"/>
    <property type="evidence" value="ECO:0007669"/>
    <property type="project" value="UniProtKB-SubCell"/>
</dbReference>
<keyword evidence="8 11" id="KW-0472">Membrane</keyword>
<dbReference type="Proteomes" id="UP000463857">
    <property type="component" value="Chromosome"/>
</dbReference>
<feature type="transmembrane region" description="Helical" evidence="11">
    <location>
        <begin position="192"/>
        <end position="211"/>
    </location>
</feature>
<keyword evidence="5 11" id="KW-0812">Transmembrane</keyword>
<feature type="transmembrane region" description="Helical" evidence="11">
    <location>
        <begin position="92"/>
        <end position="110"/>
    </location>
</feature>
<dbReference type="Pfam" id="PF07690">
    <property type="entry name" value="MFS_1"/>
    <property type="match status" value="1"/>
</dbReference>
<dbReference type="FunFam" id="1.20.1250.20:FF:000001">
    <property type="entry name" value="Dicarboxylate MFS transporter"/>
    <property type="match status" value="1"/>
</dbReference>
<dbReference type="PROSITE" id="PS50850">
    <property type="entry name" value="MFS"/>
    <property type="match status" value="1"/>
</dbReference>
<dbReference type="InterPro" id="IPR005829">
    <property type="entry name" value="Sugar_transporter_CS"/>
</dbReference>
<evidence type="ECO:0000256" key="8">
    <source>
        <dbReference type="ARBA" id="ARBA00023136"/>
    </source>
</evidence>
<evidence type="ECO:0000256" key="11">
    <source>
        <dbReference type="SAM" id="Phobius"/>
    </source>
</evidence>
<evidence type="ECO:0000256" key="4">
    <source>
        <dbReference type="ARBA" id="ARBA00022475"/>
    </source>
</evidence>
<keyword evidence="14" id="KW-1185">Reference proteome</keyword>
<feature type="transmembrane region" description="Helical" evidence="11">
    <location>
        <begin position="116"/>
        <end position="136"/>
    </location>
</feature>
<accession>A0A7M3T514</accession>
<evidence type="ECO:0000256" key="5">
    <source>
        <dbReference type="ARBA" id="ARBA00022692"/>
    </source>
</evidence>
<dbReference type="SUPFAM" id="SSF103473">
    <property type="entry name" value="MFS general substrate transporter"/>
    <property type="match status" value="1"/>
</dbReference>
<comment type="function">
    <text evidence="9">May be a proton symporter involved in the uptake of osmolytes such as proline and glycine betaine.</text>
</comment>
<dbReference type="PROSITE" id="PS00217">
    <property type="entry name" value="SUGAR_TRANSPORT_2"/>
    <property type="match status" value="1"/>
</dbReference>
<evidence type="ECO:0000256" key="7">
    <source>
        <dbReference type="ARBA" id="ARBA00022989"/>
    </source>
</evidence>